<organism evidence="2 3">
    <name type="scientific">Haloechinothrix salitolerans</name>
    <dbReference type="NCBI Taxonomy" id="926830"/>
    <lineage>
        <taxon>Bacteria</taxon>
        <taxon>Bacillati</taxon>
        <taxon>Actinomycetota</taxon>
        <taxon>Actinomycetes</taxon>
        <taxon>Pseudonocardiales</taxon>
        <taxon>Pseudonocardiaceae</taxon>
        <taxon>Haloechinothrix</taxon>
    </lineage>
</organism>
<protein>
    <submittedName>
        <fullName evidence="2">Uncharacterized protein</fullName>
    </submittedName>
</protein>
<comment type="caution">
    <text evidence="2">The sequence shown here is derived from an EMBL/GenBank/DDBJ whole genome shotgun (WGS) entry which is preliminary data.</text>
</comment>
<keyword evidence="3" id="KW-1185">Reference proteome</keyword>
<evidence type="ECO:0000256" key="1">
    <source>
        <dbReference type="SAM" id="Phobius"/>
    </source>
</evidence>
<keyword evidence="1" id="KW-1133">Transmembrane helix</keyword>
<dbReference type="RefSeq" id="WP_345401965.1">
    <property type="nucleotide sequence ID" value="NZ_BAABLA010000108.1"/>
</dbReference>
<keyword evidence="1" id="KW-0472">Membrane</keyword>
<gene>
    <name evidence="2" type="ORF">ACFQGD_04460</name>
</gene>
<dbReference type="EMBL" id="JBHSXX010000001">
    <property type="protein sequence ID" value="MFC6866390.1"/>
    <property type="molecule type" value="Genomic_DNA"/>
</dbReference>
<accession>A0ABW2BV15</accession>
<feature type="transmembrane region" description="Helical" evidence="1">
    <location>
        <begin position="34"/>
        <end position="53"/>
    </location>
</feature>
<dbReference type="Proteomes" id="UP001596337">
    <property type="component" value="Unassembled WGS sequence"/>
</dbReference>
<name>A0ABW2BV15_9PSEU</name>
<evidence type="ECO:0000313" key="2">
    <source>
        <dbReference type="EMBL" id="MFC6866390.1"/>
    </source>
</evidence>
<reference evidence="3" key="1">
    <citation type="journal article" date="2019" name="Int. J. Syst. Evol. Microbiol.">
        <title>The Global Catalogue of Microorganisms (GCM) 10K type strain sequencing project: providing services to taxonomists for standard genome sequencing and annotation.</title>
        <authorList>
            <consortium name="The Broad Institute Genomics Platform"/>
            <consortium name="The Broad Institute Genome Sequencing Center for Infectious Disease"/>
            <person name="Wu L."/>
            <person name="Ma J."/>
        </authorList>
    </citation>
    <scope>NUCLEOTIDE SEQUENCE [LARGE SCALE GENOMIC DNA]</scope>
    <source>
        <strain evidence="3">KCTC 32255</strain>
    </source>
</reference>
<keyword evidence="1" id="KW-0812">Transmembrane</keyword>
<evidence type="ECO:0000313" key="3">
    <source>
        <dbReference type="Proteomes" id="UP001596337"/>
    </source>
</evidence>
<proteinExistence type="predicted"/>
<sequence>MSVVALVLLLATFGVVVALQVAMFVKDKPLYGAFSIFVIGVPGTGLAFLYQALSHG</sequence>